<reference evidence="12 13" key="1">
    <citation type="submission" date="2017-03" db="EMBL/GenBank/DDBJ databases">
        <title>An alternative strategy for trypanosome survival in the mammalian bloodstream revealed through genome and transcriptome analysis of the ubiquitous bovine parasite Trypanosoma (Megatrypanum) theileri.</title>
        <authorList>
            <person name="Kelly S."/>
            <person name="Ivens A."/>
            <person name="Mott A."/>
            <person name="O'Neill E."/>
            <person name="Emms D."/>
            <person name="Macleod O."/>
            <person name="Voorheis P."/>
            <person name="Matthews J."/>
            <person name="Matthews K."/>
            <person name="Carrington M."/>
        </authorList>
    </citation>
    <scope>NUCLEOTIDE SEQUENCE [LARGE SCALE GENOMIC DNA]</scope>
    <source>
        <strain evidence="12">Edinburgh</strain>
    </source>
</reference>
<dbReference type="InterPro" id="IPR015943">
    <property type="entry name" value="WD40/YVTN_repeat-like_dom_sf"/>
</dbReference>
<keyword evidence="5" id="KW-0677">Repeat</keyword>
<protein>
    <submittedName>
        <fullName evidence="12">Uncharacterized protein</fullName>
    </submittedName>
</protein>
<dbReference type="GO" id="GO:0031080">
    <property type="term" value="C:nuclear pore outer ring"/>
    <property type="evidence" value="ECO:0007669"/>
    <property type="project" value="TreeGrafter"/>
</dbReference>
<evidence type="ECO:0000256" key="11">
    <source>
        <dbReference type="PROSITE-ProRule" id="PRU00221"/>
    </source>
</evidence>
<dbReference type="EMBL" id="NBCO01000011">
    <property type="protein sequence ID" value="ORC89744.1"/>
    <property type="molecule type" value="Genomic_DNA"/>
</dbReference>
<dbReference type="OrthoDB" id="364224at2759"/>
<keyword evidence="8" id="KW-0811">Translocation</keyword>
<dbReference type="GO" id="GO:0006606">
    <property type="term" value="P:protein import into nucleus"/>
    <property type="evidence" value="ECO:0007669"/>
    <property type="project" value="TreeGrafter"/>
</dbReference>
<dbReference type="InterPro" id="IPR036322">
    <property type="entry name" value="WD40_repeat_dom_sf"/>
</dbReference>
<name>A0A1X0NYI1_9TRYP</name>
<keyword evidence="3" id="KW-0813">Transport</keyword>
<dbReference type="GO" id="GO:0051028">
    <property type="term" value="P:mRNA transport"/>
    <property type="evidence" value="ECO:0007669"/>
    <property type="project" value="UniProtKB-KW"/>
</dbReference>
<dbReference type="PANTHER" id="PTHR11024:SF2">
    <property type="entry name" value="PROTEIN SEC13 HOMOLOG"/>
    <property type="match status" value="1"/>
</dbReference>
<evidence type="ECO:0000256" key="5">
    <source>
        <dbReference type="ARBA" id="ARBA00022737"/>
    </source>
</evidence>
<evidence type="ECO:0000256" key="10">
    <source>
        <dbReference type="ARBA" id="ARBA00023242"/>
    </source>
</evidence>
<evidence type="ECO:0000313" key="13">
    <source>
        <dbReference type="Proteomes" id="UP000192257"/>
    </source>
</evidence>
<accession>A0A1X0NYI1</accession>
<dbReference type="InterPro" id="IPR001680">
    <property type="entry name" value="WD40_rpt"/>
</dbReference>
<keyword evidence="9" id="KW-0906">Nuclear pore complex</keyword>
<keyword evidence="10" id="KW-0539">Nucleus</keyword>
<dbReference type="Gene3D" id="2.130.10.10">
    <property type="entry name" value="YVTN repeat-like/Quinoprotein amine dehydrogenase"/>
    <property type="match status" value="1"/>
</dbReference>
<feature type="repeat" description="WD" evidence="11">
    <location>
        <begin position="19"/>
        <end position="50"/>
    </location>
</feature>
<proteinExistence type="inferred from homology"/>
<evidence type="ECO:0000313" key="12">
    <source>
        <dbReference type="EMBL" id="ORC89744.1"/>
    </source>
</evidence>
<dbReference type="AlphaFoldDB" id="A0A1X0NYI1"/>
<dbReference type="GO" id="GO:0090114">
    <property type="term" value="P:COPII-coated vesicle budding"/>
    <property type="evidence" value="ECO:0007669"/>
    <property type="project" value="TreeGrafter"/>
</dbReference>
<evidence type="ECO:0000256" key="3">
    <source>
        <dbReference type="ARBA" id="ARBA00022448"/>
    </source>
</evidence>
<evidence type="ECO:0000256" key="4">
    <source>
        <dbReference type="ARBA" id="ARBA00022574"/>
    </source>
</evidence>
<dbReference type="STRING" id="67003.A0A1X0NYI1"/>
<dbReference type="InterPro" id="IPR037363">
    <property type="entry name" value="Sec13/Seh1_fam"/>
</dbReference>
<evidence type="ECO:0000256" key="8">
    <source>
        <dbReference type="ARBA" id="ARBA00023010"/>
    </source>
</evidence>
<dbReference type="PROSITE" id="PS50082">
    <property type="entry name" value="WD_REPEATS_2"/>
    <property type="match status" value="2"/>
</dbReference>
<keyword evidence="4 11" id="KW-0853">WD repeat</keyword>
<dbReference type="Pfam" id="PF00400">
    <property type="entry name" value="WD40"/>
    <property type="match status" value="3"/>
</dbReference>
<keyword evidence="6" id="KW-0509">mRNA transport</keyword>
<dbReference type="GeneID" id="39984767"/>
<evidence type="ECO:0000256" key="7">
    <source>
        <dbReference type="ARBA" id="ARBA00022927"/>
    </source>
</evidence>
<dbReference type="VEuPathDB" id="TriTrypDB:TM35_000112780"/>
<evidence type="ECO:0000256" key="1">
    <source>
        <dbReference type="ARBA" id="ARBA00004567"/>
    </source>
</evidence>
<evidence type="ECO:0000256" key="6">
    <source>
        <dbReference type="ARBA" id="ARBA00022816"/>
    </source>
</evidence>
<dbReference type="GO" id="GO:0030127">
    <property type="term" value="C:COPII vesicle coat"/>
    <property type="evidence" value="ECO:0007669"/>
    <property type="project" value="TreeGrafter"/>
</dbReference>
<organism evidence="12 13">
    <name type="scientific">Trypanosoma theileri</name>
    <dbReference type="NCBI Taxonomy" id="67003"/>
    <lineage>
        <taxon>Eukaryota</taxon>
        <taxon>Discoba</taxon>
        <taxon>Euglenozoa</taxon>
        <taxon>Kinetoplastea</taxon>
        <taxon>Metakinetoplastina</taxon>
        <taxon>Trypanosomatida</taxon>
        <taxon>Trypanosomatidae</taxon>
        <taxon>Trypanosoma</taxon>
    </lineage>
</organism>
<gene>
    <name evidence="12" type="ORF">TM35_000112780</name>
</gene>
<dbReference type="SMART" id="SM00320">
    <property type="entry name" value="WD40"/>
    <property type="match status" value="5"/>
</dbReference>
<comment type="caution">
    <text evidence="12">The sequence shown here is derived from an EMBL/GenBank/DDBJ whole genome shotgun (WGS) entry which is preliminary data.</text>
</comment>
<dbReference type="SUPFAM" id="SSF50978">
    <property type="entry name" value="WD40 repeat-like"/>
    <property type="match status" value="1"/>
</dbReference>
<dbReference type="Proteomes" id="UP000192257">
    <property type="component" value="Unassembled WGS sequence"/>
</dbReference>
<sequence>MSETAVASREPTAFDAVLDTGHTAPVTDTAVDAIGKHVASGSEDGTIRIFTADESAPNKWRLLTVLEGHAGPVACVAWAPPVQDAAALLSCGADCHVIVWRDCGAAGGGWAKTYASALQSAPWCCAWAPAEYGRRFAVGCAGGAVVVFNAHDQQWNREEFTAHPNGCCSLAWAPALLPGALLTTPLEAEVQSKGPGGMPIAVPRIVTCGGGRDVSVWTHKSTGNGGSEWIQQLLPVDVEASWREVAWAPTAGMPFTYIAAGSDEGFVVVWSQDGPARGEWNHMLLPQQEDAVTHLSWSHVGTFLLVSCANGTASMWQESSLPQGGWVRMCELEPPISE</sequence>
<comment type="similarity">
    <text evidence="2">Belongs to the WD repeat SEC13 family.</text>
</comment>
<evidence type="ECO:0000256" key="2">
    <source>
        <dbReference type="ARBA" id="ARBA00010102"/>
    </source>
</evidence>
<keyword evidence="7" id="KW-0653">Protein transport</keyword>
<dbReference type="GO" id="GO:0005198">
    <property type="term" value="F:structural molecule activity"/>
    <property type="evidence" value="ECO:0007669"/>
    <property type="project" value="InterPro"/>
</dbReference>
<dbReference type="RefSeq" id="XP_028883810.1">
    <property type="nucleotide sequence ID" value="XM_029024987.1"/>
</dbReference>
<comment type="subcellular location">
    <subcellularLocation>
        <location evidence="1">Nucleus</location>
        <location evidence="1">Nuclear pore complex</location>
    </subcellularLocation>
</comment>
<dbReference type="PANTHER" id="PTHR11024">
    <property type="entry name" value="NUCLEAR PORE COMPLEX PROTEIN SEC13 / SEH1 FAMILY MEMBER"/>
    <property type="match status" value="1"/>
</dbReference>
<feature type="repeat" description="WD" evidence="11">
    <location>
        <begin position="66"/>
        <end position="100"/>
    </location>
</feature>
<evidence type="ECO:0000256" key="9">
    <source>
        <dbReference type="ARBA" id="ARBA00023132"/>
    </source>
</evidence>
<keyword evidence="13" id="KW-1185">Reference proteome</keyword>